<evidence type="ECO:0000313" key="2">
    <source>
        <dbReference type="Proteomes" id="UP001521137"/>
    </source>
</evidence>
<dbReference type="RefSeq" id="WP_235310708.1">
    <property type="nucleotide sequence ID" value="NZ_JAKGAS010000002.1"/>
</dbReference>
<evidence type="ECO:0008006" key="3">
    <source>
        <dbReference type="Google" id="ProtNLM"/>
    </source>
</evidence>
<keyword evidence="2" id="KW-1185">Reference proteome</keyword>
<gene>
    <name evidence="1" type="ORF">L0668_03575</name>
</gene>
<evidence type="ECO:0000313" key="1">
    <source>
        <dbReference type="EMBL" id="MCF2947173.1"/>
    </source>
</evidence>
<accession>A0ABS9D2M1</accession>
<organism evidence="1 2">
    <name type="scientific">Paraglaciecola algarum</name>
    <dbReference type="NCBI Taxonomy" id="3050085"/>
    <lineage>
        <taxon>Bacteria</taxon>
        <taxon>Pseudomonadati</taxon>
        <taxon>Pseudomonadota</taxon>
        <taxon>Gammaproteobacteria</taxon>
        <taxon>Alteromonadales</taxon>
        <taxon>Alteromonadaceae</taxon>
        <taxon>Paraglaciecola</taxon>
    </lineage>
</organism>
<dbReference type="EMBL" id="JAKGAS010000002">
    <property type="protein sequence ID" value="MCF2947173.1"/>
    <property type="molecule type" value="Genomic_DNA"/>
</dbReference>
<dbReference type="Proteomes" id="UP001521137">
    <property type="component" value="Unassembled WGS sequence"/>
</dbReference>
<reference evidence="1 2" key="1">
    <citation type="submission" date="2022-01" db="EMBL/GenBank/DDBJ databases">
        <title>Paraglaciecola sp. G1-23.</title>
        <authorList>
            <person name="Jin M.S."/>
            <person name="Han D.M."/>
            <person name="Kim H.M."/>
            <person name="Jeon C.O."/>
        </authorList>
    </citation>
    <scope>NUCLEOTIDE SEQUENCE [LARGE SCALE GENOMIC DNA]</scope>
    <source>
        <strain evidence="1 2">G1-23</strain>
    </source>
</reference>
<proteinExistence type="predicted"/>
<comment type="caution">
    <text evidence="1">The sequence shown here is derived from an EMBL/GenBank/DDBJ whole genome shotgun (WGS) entry which is preliminary data.</text>
</comment>
<protein>
    <recommendedName>
        <fullName evidence="3">AbiTii domain-containing protein</fullName>
    </recommendedName>
</protein>
<sequence length="188" mass="21790">MSDELREHIFELMPQIDELLEAKGTPIPSRFIAAGMLYVEHFVQDSTFESKEKLLESNVYHECVLPIFNDWYYEKYKDLTKNNVKKFYLGVAFVYGQPIELKIPSTTSDVVEEGKLSKMMFPDHMLENEKIEDIIQPNINLEYMSEKSISNLKQQIAEIIAYSRAINIDIETSSKLEQSARNMSMGAF</sequence>
<name>A0ABS9D2M1_9ALTE</name>